<feature type="site" description="Important for BtuC binding" evidence="5">
    <location>
        <position position="203"/>
    </location>
</feature>
<evidence type="ECO:0000256" key="1">
    <source>
        <dbReference type="ARBA" id="ARBA00022448"/>
    </source>
</evidence>
<evidence type="ECO:0000256" key="3">
    <source>
        <dbReference type="ARBA" id="ARBA00022764"/>
    </source>
</evidence>
<keyword evidence="8" id="KW-1185">Reference proteome</keyword>
<dbReference type="GO" id="GO:0042597">
    <property type="term" value="C:periplasmic space"/>
    <property type="evidence" value="ECO:0007669"/>
    <property type="project" value="UniProtKB-SubCell"/>
</dbReference>
<reference evidence="8" key="1">
    <citation type="submission" date="2016-12" db="EMBL/GenBank/DDBJ databases">
        <authorList>
            <person name="Rodrigo-Torres L."/>
            <person name="Arahal R.D."/>
            <person name="Lucena T."/>
        </authorList>
    </citation>
    <scope>NUCLEOTIDE SEQUENCE [LARGE SCALE GENOMIC DNA]</scope>
</reference>
<dbReference type="InterPro" id="IPR054828">
    <property type="entry name" value="Vit_B12_bind_prot"/>
</dbReference>
<dbReference type="PROSITE" id="PS50983">
    <property type="entry name" value="FE_B12_PBP"/>
    <property type="match status" value="1"/>
</dbReference>
<dbReference type="GO" id="GO:0031419">
    <property type="term" value="F:cobalamin binding"/>
    <property type="evidence" value="ECO:0007669"/>
    <property type="project" value="InterPro"/>
</dbReference>
<proteinExistence type="inferred from homology"/>
<dbReference type="NCBIfam" id="NF038402">
    <property type="entry name" value="TroA_like"/>
    <property type="match status" value="1"/>
</dbReference>
<dbReference type="STRING" id="1117707.VQ7734_02469"/>
<dbReference type="PANTHER" id="PTHR30535:SF34">
    <property type="entry name" value="MOLYBDATE-BINDING PROTEIN MOLA"/>
    <property type="match status" value="1"/>
</dbReference>
<comment type="caution">
    <text evidence="5">Lacks conserved residue(s) required for the propagation of feature annotation.</text>
</comment>
<protein>
    <recommendedName>
        <fullName evidence="5">Vitamin B12-binding protein</fullName>
    </recommendedName>
</protein>
<dbReference type="EMBL" id="FRFG01000028">
    <property type="protein sequence ID" value="SHO56700.1"/>
    <property type="molecule type" value="Genomic_DNA"/>
</dbReference>
<accession>A0A1M7YVJ0</accession>
<evidence type="ECO:0000313" key="8">
    <source>
        <dbReference type="Proteomes" id="UP000184600"/>
    </source>
</evidence>
<keyword evidence="4" id="KW-1015">Disulfide bond</keyword>
<dbReference type="InterPro" id="IPR002491">
    <property type="entry name" value="ABC_transptr_periplasmic_BD"/>
</dbReference>
<feature type="domain" description="Fe/B12 periplasmic-binding" evidence="6">
    <location>
        <begin position="24"/>
        <end position="270"/>
    </location>
</feature>
<comment type="similarity">
    <text evidence="5">Belongs to the BtuF family.</text>
</comment>
<name>A0A1M7YVJ0_9VIBR</name>
<feature type="chain" id="PRO_5013414017" description="Vitamin B12-binding protein" evidence="5">
    <location>
        <begin position="20"/>
        <end position="273"/>
    </location>
</feature>
<dbReference type="RefSeq" id="WP_073582943.1">
    <property type="nucleotide sequence ID" value="NZ_AP024897.1"/>
</dbReference>
<dbReference type="PANTHER" id="PTHR30535">
    <property type="entry name" value="VITAMIN B12-BINDING PROTEIN"/>
    <property type="match status" value="1"/>
</dbReference>
<dbReference type="GO" id="GO:0015889">
    <property type="term" value="P:cobalamin transport"/>
    <property type="evidence" value="ECO:0007669"/>
    <property type="project" value="UniProtKB-UniRule"/>
</dbReference>
<dbReference type="NCBIfam" id="NF002894">
    <property type="entry name" value="PRK03379.1"/>
    <property type="match status" value="1"/>
</dbReference>
<keyword evidence="1 5" id="KW-0813">Transport</keyword>
<comment type="subcellular location">
    <subcellularLocation>
        <location evidence="5">Periplasm</location>
    </subcellularLocation>
</comment>
<dbReference type="HAMAP" id="MF_01000">
    <property type="entry name" value="BtuF"/>
    <property type="match status" value="1"/>
</dbReference>
<gene>
    <name evidence="7" type="primary">btuF_2</name>
    <name evidence="5" type="synonym">btuF</name>
    <name evidence="7" type="ORF">VQ7734_02469</name>
</gene>
<evidence type="ECO:0000256" key="2">
    <source>
        <dbReference type="ARBA" id="ARBA00022729"/>
    </source>
</evidence>
<dbReference type="Proteomes" id="UP000184600">
    <property type="component" value="Unassembled WGS sequence"/>
</dbReference>
<comment type="subunit">
    <text evidence="5">The complex is composed of two ATP-binding proteins (BtuD), two transmembrane proteins (BtuC) and a solute-binding protein (BtuF).</text>
</comment>
<sequence length="273" mass="31017" precursor="true">MRKISVFVLIFCLSPVVFSAPVSRVITLSPHATEIAFAAGLGNKVIAVSENSDYPPQATNLPKVANYHGLNIEKILALKPDLVISWPDGNPPKEIDKLRRMGLKIYPSHITTMSDIAQNVEDLSQFADNPQEGQKNAQHIRDTIAKLKHKYQHSRKVRFFYQLSSHPIITIARNSWPAEVFHLCGGANVFRNAATPYPQVSLEKVLIAQPEVIFRTDEQSRGENLWSEWSNIPAVQHHYIWQVHADWINRPTPRTLYAVKEVCSYFDTVRQND</sequence>
<dbReference type="CDD" id="cd01144">
    <property type="entry name" value="BtuF"/>
    <property type="match status" value="1"/>
</dbReference>
<evidence type="ECO:0000256" key="5">
    <source>
        <dbReference type="HAMAP-Rule" id="MF_01000"/>
    </source>
</evidence>
<dbReference type="InterPro" id="IPR050902">
    <property type="entry name" value="ABC_Transporter_SBP"/>
</dbReference>
<dbReference type="GO" id="GO:0071281">
    <property type="term" value="P:cellular response to iron ion"/>
    <property type="evidence" value="ECO:0007669"/>
    <property type="project" value="TreeGrafter"/>
</dbReference>
<keyword evidence="2 5" id="KW-0732">Signal</keyword>
<feature type="site" description="Important for BtuC binding" evidence="5">
    <location>
        <position position="73"/>
    </location>
</feature>
<keyword evidence="3 5" id="KW-0574">Periplasm</keyword>
<evidence type="ECO:0000256" key="4">
    <source>
        <dbReference type="ARBA" id="ARBA00023157"/>
    </source>
</evidence>
<organism evidence="7 8">
    <name type="scientific">Vibrio quintilis</name>
    <dbReference type="NCBI Taxonomy" id="1117707"/>
    <lineage>
        <taxon>Bacteria</taxon>
        <taxon>Pseudomonadati</taxon>
        <taxon>Pseudomonadota</taxon>
        <taxon>Gammaproteobacteria</taxon>
        <taxon>Vibrionales</taxon>
        <taxon>Vibrionaceae</taxon>
        <taxon>Vibrio</taxon>
    </lineage>
</organism>
<evidence type="ECO:0000259" key="6">
    <source>
        <dbReference type="PROSITE" id="PS50983"/>
    </source>
</evidence>
<dbReference type="Gene3D" id="3.40.50.1980">
    <property type="entry name" value="Nitrogenase molybdenum iron protein domain"/>
    <property type="match status" value="2"/>
</dbReference>
<dbReference type="InterPro" id="IPR023544">
    <property type="entry name" value="ABC_transptr_vit_B12-bd"/>
</dbReference>
<evidence type="ECO:0000313" key="7">
    <source>
        <dbReference type="EMBL" id="SHO56700.1"/>
    </source>
</evidence>
<feature type="signal peptide" evidence="5">
    <location>
        <begin position="1"/>
        <end position="19"/>
    </location>
</feature>
<comment type="function">
    <text evidence="5">Part of the ABC transporter complex BtuCDF involved in vitamin B12 import. Binds vitamin B12 and delivers it to the periplasmic surface of BtuC.</text>
</comment>
<dbReference type="Pfam" id="PF01497">
    <property type="entry name" value="Peripla_BP_2"/>
    <property type="match status" value="1"/>
</dbReference>
<dbReference type="OrthoDB" id="6495095at2"/>
<dbReference type="SUPFAM" id="SSF53807">
    <property type="entry name" value="Helical backbone' metal receptor"/>
    <property type="match status" value="1"/>
</dbReference>
<dbReference type="AlphaFoldDB" id="A0A1M7YVJ0"/>